<comment type="similarity">
    <text evidence="1">Belongs to the glycosyltransferase 28 family. MurG subfamily.</text>
</comment>
<feature type="binding site" evidence="1">
    <location>
        <position position="296"/>
    </location>
    <ligand>
        <name>UDP-N-acetyl-alpha-D-glucosamine</name>
        <dbReference type="ChEBI" id="CHEBI:57705"/>
    </ligand>
</feature>
<dbReference type="Gene3D" id="3.40.50.2000">
    <property type="entry name" value="Glycogen Phosphorylase B"/>
    <property type="match status" value="2"/>
</dbReference>
<dbReference type="EC" id="2.4.1.227" evidence="1"/>
<proteinExistence type="inferred from homology"/>
<dbReference type="PANTHER" id="PTHR21015">
    <property type="entry name" value="UDP-N-ACETYLGLUCOSAMINE--N-ACETYLMURAMYL-(PENTAPEPTIDE) PYROPHOSPHORYL-UNDECAPRENOL N-ACETYLGLUCOSAMINE TRANSFERASE 1"/>
    <property type="match status" value="1"/>
</dbReference>
<dbReference type="Proteomes" id="UP000234752">
    <property type="component" value="Chromosome eg_1"/>
</dbReference>
<dbReference type="GO" id="GO:0009252">
    <property type="term" value="P:peptidoglycan biosynthetic process"/>
    <property type="evidence" value="ECO:0007669"/>
    <property type="project" value="UniProtKB-UniRule"/>
</dbReference>
<protein>
    <recommendedName>
        <fullName evidence="1">UDP-N-acetylglucosamine--N-acetylmuramyl-(pentapeptide) pyrophosphoryl-undecaprenol N-acetylglucosamine transferase</fullName>
        <ecNumber evidence="1">2.4.1.227</ecNumber>
    </recommendedName>
    <alternativeName>
        <fullName evidence="1">Undecaprenyl-PP-MurNAc-pentapeptide-UDPGlcNAc GlcNAc transferase</fullName>
    </alternativeName>
</protein>
<dbReference type="HAMAP" id="MF_00033">
    <property type="entry name" value="MurG"/>
    <property type="match status" value="1"/>
</dbReference>
<keyword evidence="1" id="KW-0131">Cell cycle</keyword>
<feature type="binding site" evidence="1">
    <location>
        <position position="195"/>
    </location>
    <ligand>
        <name>UDP-N-acetyl-alpha-D-glucosamine</name>
        <dbReference type="ChEBI" id="CHEBI:57705"/>
    </ligand>
</feature>
<dbReference type="NCBIfam" id="TIGR01133">
    <property type="entry name" value="murG"/>
    <property type="match status" value="1"/>
</dbReference>
<keyword evidence="1" id="KW-1003">Cell membrane</keyword>
<evidence type="ECO:0000313" key="2">
    <source>
        <dbReference type="EMBL" id="AUN30094.1"/>
    </source>
</evidence>
<feature type="binding site" evidence="1">
    <location>
        <position position="167"/>
    </location>
    <ligand>
        <name>UDP-N-acetyl-alpha-D-glucosamine</name>
        <dbReference type="ChEBI" id="CHEBI:57705"/>
    </ligand>
</feature>
<dbReference type="Pfam" id="PF03033">
    <property type="entry name" value="Glyco_transf_28"/>
    <property type="match status" value="1"/>
</dbReference>
<keyword evidence="1" id="KW-0472">Membrane</keyword>
<comment type="caution">
    <text evidence="1">Lacks conserved residue(s) required for the propagation of feature annotation.</text>
</comment>
<dbReference type="EMBL" id="CP025611">
    <property type="protein sequence ID" value="AUN30094.1"/>
    <property type="molecule type" value="Genomic_DNA"/>
</dbReference>
<dbReference type="PANTHER" id="PTHR21015:SF22">
    <property type="entry name" value="GLYCOSYLTRANSFERASE"/>
    <property type="match status" value="1"/>
</dbReference>
<dbReference type="AlphaFoldDB" id="A0A2K9NAG7"/>
<dbReference type="UniPathway" id="UPA00219"/>
<dbReference type="GO" id="GO:0005886">
    <property type="term" value="C:plasma membrane"/>
    <property type="evidence" value="ECO:0007669"/>
    <property type="project" value="UniProtKB-SubCell"/>
</dbReference>
<dbReference type="KEGG" id="ncb:C0V82_07510"/>
<evidence type="ECO:0000256" key="1">
    <source>
        <dbReference type="HAMAP-Rule" id="MF_00033"/>
    </source>
</evidence>
<dbReference type="Pfam" id="PF04101">
    <property type="entry name" value="Glyco_tran_28_C"/>
    <property type="match status" value="1"/>
</dbReference>
<comment type="subcellular location">
    <subcellularLocation>
        <location evidence="1">Cell membrane</location>
        <topology evidence="1">Peripheral membrane protein</topology>
        <orientation evidence="1">Cytoplasmic side</orientation>
    </subcellularLocation>
</comment>
<keyword evidence="1" id="KW-0573">Peptidoglycan synthesis</keyword>
<dbReference type="OrthoDB" id="9808936at2"/>
<dbReference type="GO" id="GO:0051301">
    <property type="term" value="P:cell division"/>
    <property type="evidence" value="ECO:0007669"/>
    <property type="project" value="UniProtKB-KW"/>
</dbReference>
<keyword evidence="3" id="KW-1185">Reference proteome</keyword>
<organism evidence="2 3">
    <name type="scientific">Niveispirillum cyanobacteriorum</name>
    <dbReference type="NCBI Taxonomy" id="1612173"/>
    <lineage>
        <taxon>Bacteria</taxon>
        <taxon>Pseudomonadati</taxon>
        <taxon>Pseudomonadota</taxon>
        <taxon>Alphaproteobacteria</taxon>
        <taxon>Rhodospirillales</taxon>
        <taxon>Azospirillaceae</taxon>
        <taxon>Niveispirillum</taxon>
    </lineage>
</organism>
<name>A0A2K9NAG7_9PROT</name>
<comment type="pathway">
    <text evidence="1">Cell wall biogenesis; peptidoglycan biosynthesis.</text>
</comment>
<dbReference type="RefSeq" id="WP_102111797.1">
    <property type="nucleotide sequence ID" value="NZ_BMGN01000002.1"/>
</dbReference>
<reference evidence="2 3" key="1">
    <citation type="submission" date="2017-12" db="EMBL/GenBank/DDBJ databases">
        <title>Genomes of bacteria within cyanobacterial aggregates.</title>
        <authorList>
            <person name="Cai H."/>
        </authorList>
    </citation>
    <scope>NUCLEOTIDE SEQUENCE [LARGE SCALE GENOMIC DNA]</scope>
    <source>
        <strain evidence="2 3">TH16</strain>
    </source>
</reference>
<comment type="catalytic activity">
    <reaction evidence="1">
        <text>di-trans,octa-cis-undecaprenyl diphospho-N-acetyl-alpha-D-muramoyl-L-alanyl-D-glutamyl-meso-2,6-diaminopimeloyl-D-alanyl-D-alanine + UDP-N-acetyl-alpha-D-glucosamine = di-trans,octa-cis-undecaprenyl diphospho-[N-acetyl-alpha-D-glucosaminyl-(1-&gt;4)]-N-acetyl-alpha-D-muramoyl-L-alanyl-D-glutamyl-meso-2,6-diaminopimeloyl-D-alanyl-D-alanine + UDP + H(+)</text>
        <dbReference type="Rhea" id="RHEA:31227"/>
        <dbReference type="ChEBI" id="CHEBI:15378"/>
        <dbReference type="ChEBI" id="CHEBI:57705"/>
        <dbReference type="ChEBI" id="CHEBI:58223"/>
        <dbReference type="ChEBI" id="CHEBI:61387"/>
        <dbReference type="ChEBI" id="CHEBI:61388"/>
        <dbReference type="EC" id="2.4.1.227"/>
    </reaction>
</comment>
<dbReference type="GO" id="GO:0071555">
    <property type="term" value="P:cell wall organization"/>
    <property type="evidence" value="ECO:0007669"/>
    <property type="project" value="UniProtKB-KW"/>
</dbReference>
<keyword evidence="1 2" id="KW-0808">Transferase</keyword>
<keyword evidence="1" id="KW-0961">Cell wall biogenesis/degradation</keyword>
<feature type="binding site" evidence="1">
    <location>
        <position position="124"/>
    </location>
    <ligand>
        <name>UDP-N-acetyl-alpha-D-glucosamine</name>
        <dbReference type="ChEBI" id="CHEBI:57705"/>
    </ligand>
</feature>
<sequence length="370" mass="38597">MTASRPIILAAGGTGGHMFPAEALARTLIARGHSVILVTDKRGKAFGDSLPDVRVERIRAATSAPGIMGKLRMVVELVVGTAQARSLLRQLQPALVVGFGGYPSLPTVFAAQSAGIPTLLHEQNAVLGRANRLLAAKARMICTSFPSVAGLPAVDGKRIIRTGNPVRPDILALRDAPYPAPYAGGSLNLLVTGGSQGAAIFGEVLPRAVEMLPEDVRYRLKIVQQARAENIEAARSAYAQMGVEAELATFFKDMPAKLAGCHMMIARSGAGTVAELSVVGRPSLLVPYQYAMDDHQTANAQSLVGAGGAWLLPQQEFTPVSVSEQLAAFLADPGRLVAAAKAAAGWAIPDAADRLADAVERVVKGDAACA</sequence>
<keyword evidence="1 2" id="KW-0328">Glycosyltransferase</keyword>
<keyword evidence="1" id="KW-0133">Cell shape</keyword>
<dbReference type="InterPro" id="IPR007235">
    <property type="entry name" value="Glyco_trans_28_C"/>
</dbReference>
<comment type="function">
    <text evidence="1">Cell wall formation. Catalyzes the transfer of a GlcNAc subunit on undecaprenyl-pyrophosphoryl-MurNAc-pentapeptide (lipid intermediate I) to form undecaprenyl-pyrophosphoryl-MurNAc-(pentapeptide)GlcNAc (lipid intermediate II).</text>
</comment>
<dbReference type="SUPFAM" id="SSF53756">
    <property type="entry name" value="UDP-Glycosyltransferase/glycogen phosphorylase"/>
    <property type="match status" value="1"/>
</dbReference>
<dbReference type="GO" id="GO:0008360">
    <property type="term" value="P:regulation of cell shape"/>
    <property type="evidence" value="ECO:0007669"/>
    <property type="project" value="UniProtKB-KW"/>
</dbReference>
<gene>
    <name evidence="1 2" type="primary">murG</name>
    <name evidence="2" type="ORF">C0V82_07510</name>
</gene>
<accession>A0A2K9NAG7</accession>
<evidence type="ECO:0000313" key="3">
    <source>
        <dbReference type="Proteomes" id="UP000234752"/>
    </source>
</evidence>
<dbReference type="InterPro" id="IPR006009">
    <property type="entry name" value="GlcNAc_MurG"/>
</dbReference>
<dbReference type="CDD" id="cd03785">
    <property type="entry name" value="GT28_MurG"/>
    <property type="match status" value="1"/>
</dbReference>
<dbReference type="GO" id="GO:0005975">
    <property type="term" value="P:carbohydrate metabolic process"/>
    <property type="evidence" value="ECO:0007669"/>
    <property type="project" value="InterPro"/>
</dbReference>
<dbReference type="GO" id="GO:0050511">
    <property type="term" value="F:undecaprenyldiphospho-muramoylpentapeptide beta-N-acetylglucosaminyltransferase activity"/>
    <property type="evidence" value="ECO:0007669"/>
    <property type="project" value="UniProtKB-UniRule"/>
</dbReference>
<dbReference type="GO" id="GO:0051991">
    <property type="term" value="F:UDP-N-acetyl-D-glucosamine:N-acetylmuramoyl-L-alanyl-D-glutamyl-meso-2,6-diaminopimelyl-D-alanyl-D-alanine-diphosphoundecaprenol 4-beta-N-acetylglucosaminlytransferase activity"/>
    <property type="evidence" value="ECO:0007669"/>
    <property type="project" value="RHEA"/>
</dbReference>
<feature type="binding site" evidence="1">
    <location>
        <begin position="14"/>
        <end position="16"/>
    </location>
    <ligand>
        <name>UDP-N-acetyl-alpha-D-glucosamine</name>
        <dbReference type="ChEBI" id="CHEBI:57705"/>
    </ligand>
</feature>
<keyword evidence="1" id="KW-0132">Cell division</keyword>
<dbReference type="InterPro" id="IPR004276">
    <property type="entry name" value="GlycoTrans_28_N"/>
</dbReference>